<evidence type="ECO:0000256" key="1">
    <source>
        <dbReference type="SAM" id="Phobius"/>
    </source>
</evidence>
<feature type="transmembrane region" description="Helical" evidence="1">
    <location>
        <begin position="220"/>
        <end position="243"/>
    </location>
</feature>
<gene>
    <name evidence="2" type="ORF">COU81_03100</name>
</gene>
<dbReference type="Pfam" id="PF13367">
    <property type="entry name" value="PrsW-protease"/>
    <property type="match status" value="1"/>
</dbReference>
<comment type="caution">
    <text evidence="2">The sequence shown here is derived from an EMBL/GenBank/DDBJ whole genome shotgun (WGS) entry which is preliminary data.</text>
</comment>
<keyword evidence="1" id="KW-0812">Transmembrane</keyword>
<dbReference type="InterPro" id="IPR026898">
    <property type="entry name" value="PrsW"/>
</dbReference>
<keyword evidence="1" id="KW-1133">Transmembrane helix</keyword>
<feature type="transmembrane region" description="Helical" evidence="1">
    <location>
        <begin position="157"/>
        <end position="180"/>
    </location>
</feature>
<evidence type="ECO:0008006" key="4">
    <source>
        <dbReference type="Google" id="ProtNLM"/>
    </source>
</evidence>
<dbReference type="PANTHER" id="PTHR36844">
    <property type="entry name" value="PROTEASE PRSW"/>
    <property type="match status" value="1"/>
</dbReference>
<dbReference type="EMBL" id="PFDW01000065">
    <property type="protein sequence ID" value="PJE57986.1"/>
    <property type="molecule type" value="Genomic_DNA"/>
</dbReference>
<feature type="transmembrane region" description="Helical" evidence="1">
    <location>
        <begin position="123"/>
        <end position="145"/>
    </location>
</feature>
<dbReference type="GO" id="GO:0008233">
    <property type="term" value="F:peptidase activity"/>
    <property type="evidence" value="ECO:0007669"/>
    <property type="project" value="InterPro"/>
</dbReference>
<reference evidence="3" key="1">
    <citation type="submission" date="2017-09" db="EMBL/GenBank/DDBJ databases">
        <title>Depth-based differentiation of microbial function through sediment-hosted aquifers and enrichment of novel symbionts in the deep terrestrial subsurface.</title>
        <authorList>
            <person name="Probst A.J."/>
            <person name="Ladd B."/>
            <person name="Jarett J.K."/>
            <person name="Geller-Mcgrath D.E."/>
            <person name="Sieber C.M.K."/>
            <person name="Emerson J.B."/>
            <person name="Anantharaman K."/>
            <person name="Thomas B.C."/>
            <person name="Malmstrom R."/>
            <person name="Stieglmeier M."/>
            <person name="Klingl A."/>
            <person name="Woyke T."/>
            <person name="Ryan C.M."/>
            <person name="Banfield J.F."/>
        </authorList>
    </citation>
    <scope>NUCLEOTIDE SEQUENCE [LARGE SCALE GENOMIC DNA]</scope>
</reference>
<dbReference type="Proteomes" id="UP000231450">
    <property type="component" value="Unassembled WGS sequence"/>
</dbReference>
<accession>A0A2M8KDJ4</accession>
<proteinExistence type="predicted"/>
<feature type="transmembrane region" description="Helical" evidence="1">
    <location>
        <begin position="6"/>
        <end position="28"/>
    </location>
</feature>
<sequence length="255" mass="28982">MIYQEYFSYTLIALLGFLPSIVWLLFYLKKDAHPEPNHKIIEIFLWGMASILVAGLLQVIYIWIAEAPSNWNNFLLIINSNIYSQAVFLNLILIAPITEETLKFLIVKFRVLHDEDFDEPLDAMLYMVIVALGFAAGENILILINSDNILPTLIMRFLGATLLHTLAAGTMGYFLATGYFKTHLKYFYITLGFITAFIIHGIYNYLIVALEGFFKNNATLVAPTLLMLVLFLFITSIIVSALFTNLKKYPGDCKL</sequence>
<organism evidence="2 3">
    <name type="scientific">Candidatus Portnoybacteria bacterium CG10_big_fil_rev_8_21_14_0_10_36_7</name>
    <dbReference type="NCBI Taxonomy" id="1974812"/>
    <lineage>
        <taxon>Bacteria</taxon>
        <taxon>Candidatus Portnoyibacteriota</taxon>
    </lineage>
</organism>
<keyword evidence="1" id="KW-0472">Membrane</keyword>
<name>A0A2M8KDJ4_9BACT</name>
<protein>
    <recommendedName>
        <fullName evidence="4">Protease PrsW</fullName>
    </recommendedName>
</protein>
<feature type="transmembrane region" description="Helical" evidence="1">
    <location>
        <begin position="40"/>
        <end position="64"/>
    </location>
</feature>
<dbReference type="AlphaFoldDB" id="A0A2M8KDJ4"/>
<evidence type="ECO:0000313" key="3">
    <source>
        <dbReference type="Proteomes" id="UP000231450"/>
    </source>
</evidence>
<feature type="transmembrane region" description="Helical" evidence="1">
    <location>
        <begin position="186"/>
        <end position="208"/>
    </location>
</feature>
<dbReference type="PANTHER" id="PTHR36844:SF1">
    <property type="entry name" value="PROTEASE PRSW"/>
    <property type="match status" value="1"/>
</dbReference>
<evidence type="ECO:0000313" key="2">
    <source>
        <dbReference type="EMBL" id="PJE57986.1"/>
    </source>
</evidence>